<dbReference type="AlphaFoldDB" id="F5J120"/>
<evidence type="ECO:0000259" key="3">
    <source>
        <dbReference type="PROSITE" id="PS51755"/>
    </source>
</evidence>
<evidence type="ECO:0000256" key="1">
    <source>
        <dbReference type="ARBA" id="ARBA00023125"/>
    </source>
</evidence>
<name>F5J120_9BACT</name>
<feature type="DNA-binding region" description="OmpR/PhoB-type" evidence="2">
    <location>
        <begin position="31"/>
        <end position="105"/>
    </location>
</feature>
<comment type="caution">
    <text evidence="4">The sequence shown here is derived from an EMBL/GenBank/DDBJ whole genome shotgun (WGS) entry which is preliminary data.</text>
</comment>
<dbReference type="InterPro" id="IPR016032">
    <property type="entry name" value="Sig_transdc_resp-reg_C-effctor"/>
</dbReference>
<evidence type="ECO:0000256" key="2">
    <source>
        <dbReference type="PROSITE-ProRule" id="PRU01091"/>
    </source>
</evidence>
<dbReference type="GO" id="GO:0000160">
    <property type="term" value="P:phosphorelay signal transduction system"/>
    <property type="evidence" value="ECO:0007669"/>
    <property type="project" value="InterPro"/>
</dbReference>
<proteinExistence type="predicted"/>
<organism evidence="4 5">
    <name type="scientific">Dysgonomonas gadei ATCC BAA-286</name>
    <dbReference type="NCBI Taxonomy" id="742766"/>
    <lineage>
        <taxon>Bacteria</taxon>
        <taxon>Pseudomonadati</taxon>
        <taxon>Bacteroidota</taxon>
        <taxon>Bacteroidia</taxon>
        <taxon>Bacteroidales</taxon>
        <taxon>Dysgonomonadaceae</taxon>
        <taxon>Dysgonomonas</taxon>
    </lineage>
</organism>
<dbReference type="OrthoDB" id="7631574at2"/>
<dbReference type="GO" id="GO:0006355">
    <property type="term" value="P:regulation of DNA-templated transcription"/>
    <property type="evidence" value="ECO:0007669"/>
    <property type="project" value="InterPro"/>
</dbReference>
<keyword evidence="1 2" id="KW-0238">DNA-binding</keyword>
<dbReference type="GO" id="GO:0003677">
    <property type="term" value="F:DNA binding"/>
    <property type="evidence" value="ECO:0007669"/>
    <property type="project" value="UniProtKB-UniRule"/>
</dbReference>
<dbReference type="Proteomes" id="UP000004913">
    <property type="component" value="Unassembled WGS sequence"/>
</dbReference>
<dbReference type="STRING" id="742766.HMPREF9455_03037"/>
<dbReference type="HOGENOM" id="CLU_2232311_0_0_10"/>
<evidence type="ECO:0000313" key="5">
    <source>
        <dbReference type="Proteomes" id="UP000004913"/>
    </source>
</evidence>
<sequence length="105" mass="12814">MDKFYKEPYKNKKHIFKSKPHQLRRKRIWMGTLNEHQSFEILDANITTQTLIHEKQSQELSYLENEILKHLCINQNQAVGIKDILYNLWNDDSYYNRNSLHVFIY</sequence>
<gene>
    <name evidence="4" type="ORF">HMPREF9455_03037</name>
</gene>
<dbReference type="InterPro" id="IPR036388">
    <property type="entry name" value="WH-like_DNA-bd_sf"/>
</dbReference>
<keyword evidence="5" id="KW-1185">Reference proteome</keyword>
<feature type="domain" description="OmpR/PhoB-type" evidence="3">
    <location>
        <begin position="31"/>
        <end position="105"/>
    </location>
</feature>
<dbReference type="SUPFAM" id="SSF46894">
    <property type="entry name" value="C-terminal effector domain of the bipartite response regulators"/>
    <property type="match status" value="1"/>
</dbReference>
<protein>
    <recommendedName>
        <fullName evidence="3">OmpR/PhoB-type domain-containing protein</fullName>
    </recommendedName>
</protein>
<dbReference type="eggNOG" id="COG0745">
    <property type="taxonomic scope" value="Bacteria"/>
</dbReference>
<evidence type="ECO:0000313" key="4">
    <source>
        <dbReference type="EMBL" id="EGK00763.1"/>
    </source>
</evidence>
<dbReference type="PROSITE" id="PS51755">
    <property type="entry name" value="OMPR_PHOB"/>
    <property type="match status" value="1"/>
</dbReference>
<dbReference type="Gene3D" id="1.10.10.10">
    <property type="entry name" value="Winged helix-like DNA-binding domain superfamily/Winged helix DNA-binding domain"/>
    <property type="match status" value="1"/>
</dbReference>
<accession>F5J120</accession>
<dbReference type="EMBL" id="ADLV01000035">
    <property type="protein sequence ID" value="EGK00763.1"/>
    <property type="molecule type" value="Genomic_DNA"/>
</dbReference>
<dbReference type="InterPro" id="IPR001867">
    <property type="entry name" value="OmpR/PhoB-type_DNA-bd"/>
</dbReference>
<reference evidence="4 5" key="1">
    <citation type="submission" date="2011-04" db="EMBL/GenBank/DDBJ databases">
        <title>The Genome Sequence of Dysgonomonas gadei ATCC BAA-286.</title>
        <authorList>
            <consortium name="The Broad Institute Genome Sequencing Platform"/>
            <person name="Earl A."/>
            <person name="Ward D."/>
            <person name="Feldgarden M."/>
            <person name="Gevers D."/>
            <person name="Pudlo N."/>
            <person name="Martens E."/>
            <person name="Allen-Vercoe E."/>
            <person name="Young S.K."/>
            <person name="Zeng Q."/>
            <person name="Gargeya S."/>
            <person name="Fitzgerald M."/>
            <person name="Haas B."/>
            <person name="Abouelleil A."/>
            <person name="Alvarado L."/>
            <person name="Arachchi H.M."/>
            <person name="Berlin A."/>
            <person name="Brown A."/>
            <person name="Chapman S.B."/>
            <person name="Chen Z."/>
            <person name="Dunbar C."/>
            <person name="Freedman E."/>
            <person name="Gearin G."/>
            <person name="Gellesch M."/>
            <person name="Goldberg J."/>
            <person name="Griggs A."/>
            <person name="Gujja S."/>
            <person name="Heiman D."/>
            <person name="Howarth C."/>
            <person name="Larson L."/>
            <person name="Lui A."/>
            <person name="MacDonald P.J.P."/>
            <person name="Mehta T."/>
            <person name="Montmayeur A."/>
            <person name="Murphy C."/>
            <person name="Neiman D."/>
            <person name="Pearson M."/>
            <person name="Priest M."/>
            <person name="Roberts A."/>
            <person name="Saif S."/>
            <person name="Shea T."/>
            <person name="Shenoy N."/>
            <person name="Sisk P."/>
            <person name="Stolte C."/>
            <person name="Sykes S."/>
            <person name="Yandava C."/>
            <person name="Wortman J."/>
            <person name="Nusbaum C."/>
            <person name="Birren B."/>
        </authorList>
    </citation>
    <scope>NUCLEOTIDE SEQUENCE [LARGE SCALE GENOMIC DNA]</scope>
    <source>
        <strain evidence="4 5">ATCC BAA-286</strain>
    </source>
</reference>